<organism evidence="1 2">
    <name type="scientific">Vibrio qinghaiensis</name>
    <dbReference type="NCBI Taxonomy" id="2025808"/>
    <lineage>
        <taxon>Bacteria</taxon>
        <taxon>Pseudomonadati</taxon>
        <taxon>Pseudomonadota</taxon>
        <taxon>Gammaproteobacteria</taxon>
        <taxon>Vibrionales</taxon>
        <taxon>Vibrionaceae</taxon>
        <taxon>Vibrio</taxon>
    </lineage>
</organism>
<keyword evidence="2" id="KW-1185">Reference proteome</keyword>
<proteinExistence type="predicted"/>
<sequence length="258" mass="29330">MTYENRVVCFIDILGFSSMVSKTLNSDDTYNDEQISHIYEALECIRDTLDIDEENQDTVVTQFSDSVVISFCSDEESQVFNTLLDIQHVLIRLIYRGILCRGGVAIGAVVHNDKYLFGPAMIDAYTLESKAANYPRVILSEEIIKLAGQSKSQAHTEEEEMQYVMSLLQKDSDGMYFIDYIGKSAQQELDEPALDYPIYLSEIANILATGINSKRPDIQVKYSWLKERYNEVLEPIRATLSGSEVSDYEQSFLDLPSY</sequence>
<dbReference type="InterPro" id="IPR029787">
    <property type="entry name" value="Nucleotide_cyclase"/>
</dbReference>
<dbReference type="EMBL" id="CP022742">
    <property type="protein sequence ID" value="ASU24060.1"/>
    <property type="molecule type" value="Genomic_DNA"/>
</dbReference>
<dbReference type="RefSeq" id="WP_094501514.1">
    <property type="nucleotide sequence ID" value="NZ_CAWNHI010000002.1"/>
</dbReference>
<evidence type="ECO:0000313" key="2">
    <source>
        <dbReference type="Proteomes" id="UP000215148"/>
    </source>
</evidence>
<accession>A0A223N2Y3</accession>
<dbReference type="Proteomes" id="UP000215148">
    <property type="component" value="Chromosome 2"/>
</dbReference>
<gene>
    <name evidence="1" type="ORF">CCZ37_16040</name>
</gene>
<dbReference type="KEGG" id="vqi:CCZ37_16040"/>
<protein>
    <recommendedName>
        <fullName evidence="3">Guanylate cyclase domain-containing protein</fullName>
    </recommendedName>
</protein>
<reference evidence="1 2" key="1">
    <citation type="submission" date="2017-08" db="EMBL/GenBank/DDBJ databases">
        <title>The Vibrio qinghaiensis sp.-Q67 is a luminous bacteria isolated firstly from Qinghai lake, Qinghai province, China, which has been proved to be very sensitive to detect environmental and food pollutants. Therefore, complete genome analysis of V. qinghaiensis sp.-Q67 highlights the potential application of this strain on detection of hazards in the contaminated environments.</title>
        <authorList>
            <person name="Gong L."/>
        </authorList>
    </citation>
    <scope>NUCLEOTIDE SEQUENCE [LARGE SCALE GENOMIC DNA]</scope>
    <source>
        <strain evidence="1 2">Q67</strain>
    </source>
</reference>
<dbReference type="Gene3D" id="3.30.70.1230">
    <property type="entry name" value="Nucleotide cyclase"/>
    <property type="match status" value="1"/>
</dbReference>
<dbReference type="SUPFAM" id="SSF55073">
    <property type="entry name" value="Nucleotide cyclase"/>
    <property type="match status" value="1"/>
</dbReference>
<name>A0A223N2Y3_9VIBR</name>
<evidence type="ECO:0008006" key="3">
    <source>
        <dbReference type="Google" id="ProtNLM"/>
    </source>
</evidence>
<evidence type="ECO:0000313" key="1">
    <source>
        <dbReference type="EMBL" id="ASU24060.1"/>
    </source>
</evidence>
<dbReference type="AlphaFoldDB" id="A0A223N2Y3"/>